<organism evidence="1 2">
    <name type="scientific">Candidatus Portnoybacteria bacterium CG06_land_8_20_14_3_00_39_12</name>
    <dbReference type="NCBI Taxonomy" id="1974809"/>
    <lineage>
        <taxon>Bacteria</taxon>
        <taxon>Candidatus Portnoyibacteriota</taxon>
    </lineage>
</organism>
<name>A0A2M7AWI5_9BACT</name>
<protein>
    <submittedName>
        <fullName evidence="1">Uncharacterized protein</fullName>
    </submittedName>
</protein>
<comment type="caution">
    <text evidence="1">The sequence shown here is derived from an EMBL/GenBank/DDBJ whole genome shotgun (WGS) entry which is preliminary data.</text>
</comment>
<proteinExistence type="predicted"/>
<dbReference type="EMBL" id="PEVY01000070">
    <property type="protein sequence ID" value="PIU74956.1"/>
    <property type="molecule type" value="Genomic_DNA"/>
</dbReference>
<sequence>MFVCKKTSIADFLFGLNGENVIRLSIGIVILREEPFVTAQGKLCDDRRIPCEEILRLCFATAQNDNTRRSFGLCPQDDINVILC</sequence>
<evidence type="ECO:0000313" key="1">
    <source>
        <dbReference type="EMBL" id="PIU74956.1"/>
    </source>
</evidence>
<evidence type="ECO:0000313" key="2">
    <source>
        <dbReference type="Proteomes" id="UP000228775"/>
    </source>
</evidence>
<accession>A0A2M7AWI5</accession>
<dbReference type="AlphaFoldDB" id="A0A2M7AWI5"/>
<dbReference type="Proteomes" id="UP000228775">
    <property type="component" value="Unassembled WGS sequence"/>
</dbReference>
<reference evidence="2" key="1">
    <citation type="submission" date="2017-09" db="EMBL/GenBank/DDBJ databases">
        <title>Depth-based differentiation of microbial function through sediment-hosted aquifers and enrichment of novel symbionts in the deep terrestrial subsurface.</title>
        <authorList>
            <person name="Probst A.J."/>
            <person name="Ladd B."/>
            <person name="Jarett J.K."/>
            <person name="Geller-Mcgrath D.E."/>
            <person name="Sieber C.M.K."/>
            <person name="Emerson J.B."/>
            <person name="Anantharaman K."/>
            <person name="Thomas B.C."/>
            <person name="Malmstrom R."/>
            <person name="Stieglmeier M."/>
            <person name="Klingl A."/>
            <person name="Woyke T."/>
            <person name="Ryan C.M."/>
            <person name="Banfield J.F."/>
        </authorList>
    </citation>
    <scope>NUCLEOTIDE SEQUENCE [LARGE SCALE GENOMIC DNA]</scope>
</reference>
<gene>
    <name evidence="1" type="ORF">COS76_03405</name>
</gene>